<evidence type="ECO:0000256" key="1">
    <source>
        <dbReference type="SAM" id="MobiDB-lite"/>
    </source>
</evidence>
<feature type="region of interest" description="Disordered" evidence="1">
    <location>
        <begin position="23"/>
        <end position="121"/>
    </location>
</feature>
<dbReference type="Proteomes" id="UP000799324">
    <property type="component" value="Unassembled WGS sequence"/>
</dbReference>
<feature type="compositionally biased region" description="Pro residues" evidence="1">
    <location>
        <begin position="94"/>
        <end position="112"/>
    </location>
</feature>
<protein>
    <submittedName>
        <fullName evidence="2">Uncharacterized protein</fullName>
    </submittedName>
</protein>
<keyword evidence="3" id="KW-1185">Reference proteome</keyword>
<sequence length="519" mass="54707">MPGWGNFAAVIAKSDKALIARNQEMKAAGTPRMEVRETFKDNVGNKRVIVHADTPKPKPKPAPTPAPAPKSAPAAAPKSKTAAAPAPARKSAPAPVPAPAPAPKPAAVPAPKPKASGWGDFKAIIAKSDQALVKRNEERNEEIKVAGPPRLEIREKFTDAGGRKSVVVHADQPKPSASAMFDDLLAKVASLEESIRAPPPPASALLAELIVKAEAFAEANKTLGGGEKPAEAAVAVPAKPAAAAAVHRPAPALKENARLRAQLEKSEDRVSGLVAEAYQLRSDVGALQAQASSLTHQLSDCQQYAGQIAGQLQWTAAQHDAVYSQFRGLEELVAASGSPAEGCTGGLQCTSCTYHLQLNLQLSRRARSTELAHLDDANLHILRLASDLQDAQLAARRETAEDTASGSRSEVIETSDCSGSDSELEIIGVDVPPQSQPATAADDREVTVAAEEQPTAAVAPTSALPPVVEGPEFVSAEDKTEAARKQPPTTRRREHGYARRSFLYHLTGMPPDRKFVPSK</sequence>
<evidence type="ECO:0000313" key="3">
    <source>
        <dbReference type="Proteomes" id="UP000799324"/>
    </source>
</evidence>
<organism evidence="2 3">
    <name type="scientific">Lophiostoma macrostomum CBS 122681</name>
    <dbReference type="NCBI Taxonomy" id="1314788"/>
    <lineage>
        <taxon>Eukaryota</taxon>
        <taxon>Fungi</taxon>
        <taxon>Dikarya</taxon>
        <taxon>Ascomycota</taxon>
        <taxon>Pezizomycotina</taxon>
        <taxon>Dothideomycetes</taxon>
        <taxon>Pleosporomycetidae</taxon>
        <taxon>Pleosporales</taxon>
        <taxon>Lophiostomataceae</taxon>
        <taxon>Lophiostoma</taxon>
    </lineage>
</organism>
<gene>
    <name evidence="2" type="ORF">K491DRAFT_683252</name>
</gene>
<feature type="compositionally biased region" description="Basic and acidic residues" evidence="1">
    <location>
        <begin position="33"/>
        <end position="44"/>
    </location>
</feature>
<dbReference type="EMBL" id="MU004466">
    <property type="protein sequence ID" value="KAF2650119.1"/>
    <property type="molecule type" value="Genomic_DNA"/>
</dbReference>
<reference evidence="2" key="1">
    <citation type="journal article" date="2020" name="Stud. Mycol.">
        <title>101 Dothideomycetes genomes: a test case for predicting lifestyles and emergence of pathogens.</title>
        <authorList>
            <person name="Haridas S."/>
            <person name="Albert R."/>
            <person name="Binder M."/>
            <person name="Bloem J."/>
            <person name="Labutti K."/>
            <person name="Salamov A."/>
            <person name="Andreopoulos B."/>
            <person name="Baker S."/>
            <person name="Barry K."/>
            <person name="Bills G."/>
            <person name="Bluhm B."/>
            <person name="Cannon C."/>
            <person name="Castanera R."/>
            <person name="Culley D."/>
            <person name="Daum C."/>
            <person name="Ezra D."/>
            <person name="Gonzalez J."/>
            <person name="Henrissat B."/>
            <person name="Kuo A."/>
            <person name="Liang C."/>
            <person name="Lipzen A."/>
            <person name="Lutzoni F."/>
            <person name="Magnuson J."/>
            <person name="Mondo S."/>
            <person name="Nolan M."/>
            <person name="Ohm R."/>
            <person name="Pangilinan J."/>
            <person name="Park H.-J."/>
            <person name="Ramirez L."/>
            <person name="Alfaro M."/>
            <person name="Sun H."/>
            <person name="Tritt A."/>
            <person name="Yoshinaga Y."/>
            <person name="Zwiers L.-H."/>
            <person name="Turgeon B."/>
            <person name="Goodwin S."/>
            <person name="Spatafora J."/>
            <person name="Crous P."/>
            <person name="Grigoriev I."/>
        </authorList>
    </citation>
    <scope>NUCLEOTIDE SEQUENCE</scope>
    <source>
        <strain evidence="2">CBS 122681</strain>
    </source>
</reference>
<feature type="compositionally biased region" description="Pro residues" evidence="1">
    <location>
        <begin position="60"/>
        <end position="70"/>
    </location>
</feature>
<accession>A0A6A6SQY9</accession>
<evidence type="ECO:0000313" key="2">
    <source>
        <dbReference type="EMBL" id="KAF2650119.1"/>
    </source>
</evidence>
<feature type="compositionally biased region" description="Low complexity" evidence="1">
    <location>
        <begin position="71"/>
        <end position="93"/>
    </location>
</feature>
<dbReference type="AlphaFoldDB" id="A0A6A6SQY9"/>
<proteinExistence type="predicted"/>
<feature type="region of interest" description="Disordered" evidence="1">
    <location>
        <begin position="463"/>
        <end position="497"/>
    </location>
</feature>
<feature type="region of interest" description="Disordered" evidence="1">
    <location>
        <begin position="397"/>
        <end position="421"/>
    </location>
</feature>
<name>A0A6A6SQY9_9PLEO</name>